<name>A0A2K8KU17_9GAMM</name>
<dbReference type="Proteomes" id="UP000229757">
    <property type="component" value="Chromosome"/>
</dbReference>
<gene>
    <name evidence="1" type="ORF">REIFOR_03074</name>
</gene>
<protein>
    <submittedName>
        <fullName evidence="1">Uncharacterized protein</fullName>
    </submittedName>
</protein>
<dbReference type="AlphaFoldDB" id="A0A2K8KU17"/>
<accession>A0A2K8KU17</accession>
<reference evidence="1 2" key="1">
    <citation type="journal article" date="2017" name="Environ. Microbiol.">
        <title>Genomic and physiological analyses of 'Reinekea forsetii' reveal a versatile opportunistic lifestyle during spring algae blooms.</title>
        <authorList>
            <person name="Avci B."/>
            <person name="Hahnke R.L."/>
            <person name="Chafee M."/>
            <person name="Fischer T."/>
            <person name="Gruber-Vodicka H."/>
            <person name="Tegetmeyer H.E."/>
            <person name="Harder J."/>
            <person name="Fuchs B.M."/>
            <person name="Amann R.I."/>
            <person name="Teeling H."/>
        </authorList>
    </citation>
    <scope>NUCLEOTIDE SEQUENCE [LARGE SCALE GENOMIC DNA]</scope>
    <source>
        <strain evidence="1 2">Hel1_31_D35</strain>
    </source>
</reference>
<sequence length="76" mass="9004">MNLANTFARIRALFRRTVSRATSSRRNKSTEIRFIDVSEHLRRDLGYYNGDSNRRVHERHPRSESFVVYGPLRRGP</sequence>
<organism evidence="1 2">
    <name type="scientific">Reinekea forsetii</name>
    <dbReference type="NCBI Taxonomy" id="1336806"/>
    <lineage>
        <taxon>Bacteria</taxon>
        <taxon>Pseudomonadati</taxon>
        <taxon>Pseudomonadota</taxon>
        <taxon>Gammaproteobacteria</taxon>
        <taxon>Oceanospirillales</taxon>
        <taxon>Saccharospirillaceae</taxon>
        <taxon>Reinekea</taxon>
    </lineage>
</organism>
<proteinExistence type="predicted"/>
<evidence type="ECO:0000313" key="1">
    <source>
        <dbReference type="EMBL" id="ATX78193.1"/>
    </source>
</evidence>
<dbReference type="KEGG" id="rfo:REIFOR_03074"/>
<dbReference type="EMBL" id="CP011797">
    <property type="protein sequence ID" value="ATX78193.1"/>
    <property type="molecule type" value="Genomic_DNA"/>
</dbReference>
<evidence type="ECO:0000313" key="2">
    <source>
        <dbReference type="Proteomes" id="UP000229757"/>
    </source>
</evidence>
<keyword evidence="2" id="KW-1185">Reference proteome</keyword>